<reference evidence="2" key="1">
    <citation type="submission" date="2021-01" db="EMBL/GenBank/DDBJ databases">
        <authorList>
            <person name="Kaushik A."/>
        </authorList>
    </citation>
    <scope>NUCLEOTIDE SEQUENCE</scope>
    <source>
        <strain evidence="2">AG1-1B</strain>
    </source>
</reference>
<evidence type="ECO:0000313" key="2">
    <source>
        <dbReference type="EMBL" id="CAE6431898.1"/>
    </source>
</evidence>
<dbReference type="EMBL" id="CAJMWQ010001054">
    <property type="protein sequence ID" value="CAE6431898.1"/>
    <property type="molecule type" value="Genomic_DNA"/>
</dbReference>
<accession>A0A8H3AIQ2</accession>
<dbReference type="InterPro" id="IPR032704">
    <property type="entry name" value="Cms1"/>
</dbReference>
<organism evidence="2 3">
    <name type="scientific">Rhizoctonia solani</name>
    <dbReference type="NCBI Taxonomy" id="456999"/>
    <lineage>
        <taxon>Eukaryota</taxon>
        <taxon>Fungi</taxon>
        <taxon>Dikarya</taxon>
        <taxon>Basidiomycota</taxon>
        <taxon>Agaricomycotina</taxon>
        <taxon>Agaricomycetes</taxon>
        <taxon>Cantharellales</taxon>
        <taxon>Ceratobasidiaceae</taxon>
        <taxon>Rhizoctonia</taxon>
    </lineage>
</organism>
<feature type="compositionally biased region" description="Acidic residues" evidence="1">
    <location>
        <begin position="1"/>
        <end position="11"/>
    </location>
</feature>
<dbReference type="Pfam" id="PF14617">
    <property type="entry name" value="CMS1"/>
    <property type="match status" value="1"/>
</dbReference>
<dbReference type="AlphaFoldDB" id="A0A8H3AIQ2"/>
<gene>
    <name evidence="2" type="ORF">RDB_LOCUS60418</name>
</gene>
<sequence>MAGGDDLDDGLVLEPSFLTDAGDDGPTLSVPLDEESEFRLESPPPVASKKRKRPENSPVEPKQKKQKPVQDAPRTTMCQPPDALAQHLGRSLAKAFPKMSQLERDDLVIPESSIVDTTTFTLERTDSSLSEFITSMQPVQLSLRV</sequence>
<proteinExistence type="predicted"/>
<evidence type="ECO:0000313" key="3">
    <source>
        <dbReference type="Proteomes" id="UP000663826"/>
    </source>
</evidence>
<feature type="region of interest" description="Disordered" evidence="1">
    <location>
        <begin position="1"/>
        <end position="81"/>
    </location>
</feature>
<evidence type="ECO:0000256" key="1">
    <source>
        <dbReference type="SAM" id="MobiDB-lite"/>
    </source>
</evidence>
<protein>
    <submittedName>
        <fullName evidence="2">Uncharacterized protein</fullName>
    </submittedName>
</protein>
<name>A0A8H3AIQ2_9AGAM</name>
<dbReference type="Proteomes" id="UP000663826">
    <property type="component" value="Unassembled WGS sequence"/>
</dbReference>
<comment type="caution">
    <text evidence="2">The sequence shown here is derived from an EMBL/GenBank/DDBJ whole genome shotgun (WGS) entry which is preliminary data.</text>
</comment>